<dbReference type="KEGG" id="nid:NPIRD3C_0242"/>
<dbReference type="EC" id="1.-.-.-" evidence="5"/>
<dbReference type="Pfam" id="PF00106">
    <property type="entry name" value="adh_short"/>
    <property type="match status" value="1"/>
</dbReference>
<dbReference type="Proteomes" id="UP000032027">
    <property type="component" value="Chromosome"/>
</dbReference>
<dbReference type="EMBL" id="CP010868">
    <property type="protein sequence ID" value="AJM91460.1"/>
    <property type="molecule type" value="Genomic_DNA"/>
</dbReference>
<comment type="similarity">
    <text evidence="1 3">Belongs to the short-chain dehydrogenases/reductases (SDR) family.</text>
</comment>
<dbReference type="PANTHER" id="PTHR43115">
    <property type="entry name" value="DEHYDROGENASE/REDUCTASE SDR FAMILY MEMBER 11"/>
    <property type="match status" value="1"/>
</dbReference>
<sequence length="246" mass="26696">MIKDKVAIITGASSGIGFATALALSKAGAKVAIGARRVDKLEELAKTITENGGEVFYQKLDVTKKSECDNFAKAVLEKWNSIDILVNNAGLMPLSFFKNLKVDEWDQMVDVNIKGVLYSTAAVITHMKEKKSGHIVNLSSVAGRIVFPAGSVYCATKHAVAAFSEGLRQEFSVRSNIRVTSIEPGVVDTELNNTITDESLKGFVENTKKMEALQAVDIANAILFAVDSPSYVNVNEILIRPTTQER</sequence>
<dbReference type="PROSITE" id="PS00061">
    <property type="entry name" value="ADH_SHORT"/>
    <property type="match status" value="1"/>
</dbReference>
<reference evidence="5 6" key="3">
    <citation type="journal article" date="2019" name="Int. J. Syst. Evol. Microbiol.">
        <title>Nitrosopumilus adriaticus sp. nov. and Nitrosopumilus piranensis sp. nov., two ammonia-oxidizing archaea from the Adriatic Sea and members of the class Nitrososphaeria.</title>
        <authorList>
            <person name="Bayer B."/>
            <person name="Vojvoda J."/>
            <person name="Reinthaler T."/>
            <person name="Reyes C."/>
            <person name="Pinto M."/>
            <person name="Herndl G.J."/>
        </authorList>
    </citation>
    <scope>NUCLEOTIDE SEQUENCE [LARGE SCALE GENOMIC DNA]</scope>
    <source>
        <strain evidence="5 6">D3C</strain>
    </source>
</reference>
<dbReference type="AlphaFoldDB" id="A0A0C5BWY1"/>
<keyword evidence="2 5" id="KW-0560">Oxidoreductase</keyword>
<dbReference type="SUPFAM" id="SSF51735">
    <property type="entry name" value="NAD(P)-binding Rossmann-fold domains"/>
    <property type="match status" value="1"/>
</dbReference>
<dbReference type="HOGENOM" id="CLU_010194_2_10_2"/>
<dbReference type="PRINTS" id="PR00080">
    <property type="entry name" value="SDRFAMILY"/>
</dbReference>
<accession>A0A0C5BWY1</accession>
<keyword evidence="6" id="KW-1185">Reference proteome</keyword>
<evidence type="ECO:0000313" key="5">
    <source>
        <dbReference type="EMBL" id="AJM91460.1"/>
    </source>
</evidence>
<dbReference type="InterPro" id="IPR002347">
    <property type="entry name" value="SDR_fam"/>
</dbReference>
<proteinExistence type="inferred from homology"/>
<feature type="domain" description="Ketoreductase" evidence="4">
    <location>
        <begin position="5"/>
        <end position="189"/>
    </location>
</feature>
<organism evidence="5 6">
    <name type="scientific">Nitrosopumilus piranensis</name>
    <dbReference type="NCBI Taxonomy" id="1582439"/>
    <lineage>
        <taxon>Archaea</taxon>
        <taxon>Nitrososphaerota</taxon>
        <taxon>Nitrososphaeria</taxon>
        <taxon>Nitrosopumilales</taxon>
        <taxon>Nitrosopumilaceae</taxon>
        <taxon>Nitrosopumilus</taxon>
    </lineage>
</organism>
<evidence type="ECO:0000313" key="6">
    <source>
        <dbReference type="Proteomes" id="UP000032027"/>
    </source>
</evidence>
<dbReference type="PATRIC" id="fig|1582439.9.peg.244"/>
<dbReference type="GO" id="GO:0016616">
    <property type="term" value="F:oxidoreductase activity, acting on the CH-OH group of donors, NAD or NADP as acceptor"/>
    <property type="evidence" value="ECO:0007669"/>
    <property type="project" value="UniProtKB-ARBA"/>
</dbReference>
<dbReference type="Gene3D" id="3.40.50.720">
    <property type="entry name" value="NAD(P)-binding Rossmann-like Domain"/>
    <property type="match status" value="1"/>
</dbReference>
<dbReference type="PRINTS" id="PR00081">
    <property type="entry name" value="GDHRDH"/>
</dbReference>
<evidence type="ECO:0000256" key="2">
    <source>
        <dbReference type="ARBA" id="ARBA00023002"/>
    </source>
</evidence>
<dbReference type="InterPro" id="IPR020904">
    <property type="entry name" value="Sc_DH/Rdtase_CS"/>
</dbReference>
<name>A0A0C5BWY1_9ARCH</name>
<reference evidence="5 6" key="2">
    <citation type="journal article" date="2016" name="ISME J.">
        <title>Physiological and genomic characterization of two novel marine thaumarchaeal strains indicates niche differentiation.</title>
        <authorList>
            <person name="Bayer B."/>
            <person name="Vojvoda J."/>
            <person name="Offre P."/>
            <person name="Alves R.J."/>
            <person name="Elisabeth N.H."/>
            <person name="Garcia J.A."/>
            <person name="Volland J.M."/>
            <person name="Srivastava A."/>
            <person name="Schleper C."/>
            <person name="Herndl G.J."/>
        </authorList>
    </citation>
    <scope>NUCLEOTIDE SEQUENCE [LARGE SCALE GENOMIC DNA]</scope>
    <source>
        <strain evidence="5 6">D3C</strain>
    </source>
</reference>
<dbReference type="RefSeq" id="WP_148702471.1">
    <property type="nucleotide sequence ID" value="NZ_CP010868.1"/>
</dbReference>
<evidence type="ECO:0000259" key="4">
    <source>
        <dbReference type="SMART" id="SM00822"/>
    </source>
</evidence>
<dbReference type="FunFam" id="3.40.50.720:FF:000047">
    <property type="entry name" value="NADP-dependent L-serine/L-allo-threonine dehydrogenase"/>
    <property type="match status" value="1"/>
</dbReference>
<dbReference type="STRING" id="1582439.NPIRD3C_0242"/>
<reference evidence="6" key="1">
    <citation type="submission" date="2015-02" db="EMBL/GenBank/DDBJ databases">
        <title>Characterization of two novel Thaumarchaeota isolated from the Northern Adriatic Sea.</title>
        <authorList>
            <person name="Bayer B."/>
            <person name="Vojvoda J."/>
            <person name="Offre P."/>
            <person name="Srivastava A."/>
            <person name="Elisabeth N."/>
            <person name="Garcia J.A.L."/>
            <person name="Schleper C."/>
            <person name="Herndl G.J."/>
        </authorList>
    </citation>
    <scope>NUCLEOTIDE SEQUENCE [LARGE SCALE GENOMIC DNA]</scope>
    <source>
        <strain evidence="6">D3C</strain>
    </source>
</reference>
<gene>
    <name evidence="5" type="ORF">NPIRD3C_0242</name>
</gene>
<evidence type="ECO:0000256" key="1">
    <source>
        <dbReference type="ARBA" id="ARBA00006484"/>
    </source>
</evidence>
<dbReference type="OrthoDB" id="7442at2157"/>
<dbReference type="GeneID" id="41599416"/>
<dbReference type="InterPro" id="IPR036291">
    <property type="entry name" value="NAD(P)-bd_dom_sf"/>
</dbReference>
<protein>
    <submittedName>
        <fullName evidence="5">Putative enzyme</fullName>
        <ecNumber evidence="5">1.-.-.-</ecNumber>
    </submittedName>
</protein>
<evidence type="ECO:0000256" key="3">
    <source>
        <dbReference type="RuleBase" id="RU000363"/>
    </source>
</evidence>
<dbReference type="InterPro" id="IPR057326">
    <property type="entry name" value="KR_dom"/>
</dbReference>
<dbReference type="PANTHER" id="PTHR43115:SF4">
    <property type="entry name" value="DEHYDROGENASE_REDUCTASE SDR FAMILY MEMBER 11"/>
    <property type="match status" value="1"/>
</dbReference>
<dbReference type="SMART" id="SM00822">
    <property type="entry name" value="PKS_KR"/>
    <property type="match status" value="1"/>
</dbReference>